<evidence type="ECO:0000313" key="2">
    <source>
        <dbReference type="EMBL" id="RJT84662.1"/>
    </source>
</evidence>
<dbReference type="OrthoDB" id="8215557at2"/>
<keyword evidence="2" id="KW-0378">Hydrolase</keyword>
<dbReference type="Proteomes" id="UP000272015">
    <property type="component" value="Unassembled WGS sequence"/>
</dbReference>
<dbReference type="SUPFAM" id="SSF52266">
    <property type="entry name" value="SGNH hydrolase"/>
    <property type="match status" value="1"/>
</dbReference>
<gene>
    <name evidence="2" type="ORF">D6T64_21155</name>
</gene>
<evidence type="ECO:0000313" key="3">
    <source>
        <dbReference type="Proteomes" id="UP000272015"/>
    </source>
</evidence>
<comment type="caution">
    <text evidence="2">The sequence shown here is derived from an EMBL/GenBank/DDBJ whole genome shotgun (WGS) entry which is preliminary data.</text>
</comment>
<name>A0A3A5MK86_9MICO</name>
<reference evidence="2 3" key="1">
    <citation type="submission" date="2018-09" db="EMBL/GenBank/DDBJ databases">
        <title>Novel species of Cryobacterium.</title>
        <authorList>
            <person name="Liu Q."/>
            <person name="Xin Y.-H."/>
        </authorList>
    </citation>
    <scope>NUCLEOTIDE SEQUENCE [LARGE SCALE GENOMIC DNA]</scope>
    <source>
        <strain evidence="2 3">Hh39</strain>
    </source>
</reference>
<dbReference type="PANTHER" id="PTHR30383:SF29">
    <property type="entry name" value="SGNH HYDROLASE-TYPE ESTERASE DOMAIN-CONTAINING PROTEIN"/>
    <property type="match status" value="1"/>
</dbReference>
<evidence type="ECO:0000259" key="1">
    <source>
        <dbReference type="Pfam" id="PF13472"/>
    </source>
</evidence>
<dbReference type="CDD" id="cd00229">
    <property type="entry name" value="SGNH_hydrolase"/>
    <property type="match status" value="1"/>
</dbReference>
<dbReference type="InterPro" id="IPR051532">
    <property type="entry name" value="Ester_Hydrolysis_Enzymes"/>
</dbReference>
<organism evidence="2 3">
    <name type="scientific">Cryobacterium melibiosiphilum</name>
    <dbReference type="NCBI Taxonomy" id="995039"/>
    <lineage>
        <taxon>Bacteria</taxon>
        <taxon>Bacillati</taxon>
        <taxon>Actinomycetota</taxon>
        <taxon>Actinomycetes</taxon>
        <taxon>Micrococcales</taxon>
        <taxon>Microbacteriaceae</taxon>
        <taxon>Cryobacterium</taxon>
    </lineage>
</organism>
<dbReference type="InterPro" id="IPR013830">
    <property type="entry name" value="SGNH_hydro"/>
</dbReference>
<dbReference type="Gene3D" id="3.40.50.1110">
    <property type="entry name" value="SGNH hydrolase"/>
    <property type="match status" value="1"/>
</dbReference>
<protein>
    <submittedName>
        <fullName evidence="2">SGNH/GDSL hydrolase family protein</fullName>
    </submittedName>
</protein>
<dbReference type="AlphaFoldDB" id="A0A3A5MK86"/>
<dbReference type="Pfam" id="PF13472">
    <property type="entry name" value="Lipase_GDSL_2"/>
    <property type="match status" value="1"/>
</dbReference>
<dbReference type="PANTHER" id="PTHR30383">
    <property type="entry name" value="THIOESTERASE 1/PROTEASE 1/LYSOPHOSPHOLIPASE L1"/>
    <property type="match status" value="1"/>
</dbReference>
<accession>A0A3A5MK86</accession>
<keyword evidence="3" id="KW-1185">Reference proteome</keyword>
<dbReference type="InterPro" id="IPR036514">
    <property type="entry name" value="SGNH_hydro_sf"/>
</dbReference>
<dbReference type="EMBL" id="QZVS01000097">
    <property type="protein sequence ID" value="RJT84662.1"/>
    <property type="molecule type" value="Genomic_DNA"/>
</dbReference>
<proteinExistence type="predicted"/>
<dbReference type="GO" id="GO:0016787">
    <property type="term" value="F:hydrolase activity"/>
    <property type="evidence" value="ECO:0007669"/>
    <property type="project" value="UniProtKB-KW"/>
</dbReference>
<sequence length="228" mass="24073">MRSTRHRVILGIAALGVVGAVALTIANLSPAPTSPTAAQFPDGPTVAFYGDSYTLGTGASDPALRWSTLISVPRGWNEVNPSVNGLGFVNNRSSLPGQDLVEQVIDADPDIVIVTMGLNDNFSMPAAADEIQAAIRDDLGALARSLPEARIVVVEPFWYTDARPESVDQISGWAQAGAQAIDADFIAGASRWIEGHPEWIGSDGLHPSDAGYAEIARRMDAELVLLGL</sequence>
<feature type="domain" description="SGNH hydrolase-type esterase" evidence="1">
    <location>
        <begin position="48"/>
        <end position="213"/>
    </location>
</feature>
<dbReference type="RefSeq" id="WP_119976656.1">
    <property type="nucleotide sequence ID" value="NZ_JBHSQA010000002.1"/>
</dbReference>